<name>A0ABN5YKP9_9MYCO</name>
<accession>A0ABN5YKP9</accession>
<organism evidence="1 2">
    <name type="scientific">Mycolicibacterium aubagnense</name>
    <dbReference type="NCBI Taxonomy" id="319707"/>
    <lineage>
        <taxon>Bacteria</taxon>
        <taxon>Bacillati</taxon>
        <taxon>Actinomycetota</taxon>
        <taxon>Actinomycetes</taxon>
        <taxon>Mycobacteriales</taxon>
        <taxon>Mycobacteriaceae</taxon>
        <taxon>Mycolicibacterium</taxon>
    </lineage>
</organism>
<dbReference type="Proteomes" id="UP000465609">
    <property type="component" value="Chromosome"/>
</dbReference>
<sequence length="135" mass="14116">MARTNPRTTPSTPAVVKGRLANAIEFLEAAEKVLEHNEAATSASGVLFVDAGIAASDVICCVRLGEYSTGSEHQHAVALLTKVEPSFGKDLSMLLKVKNKVNYTHAALSASECKQMHRAATHLVEAAKAAGASAS</sequence>
<reference evidence="1 2" key="1">
    <citation type="journal article" date="2019" name="Emerg. Microbes Infect.">
        <title>Comprehensive subspecies identification of 175 nontuberculous mycobacteria species based on 7547 genomic profiles.</title>
        <authorList>
            <person name="Matsumoto Y."/>
            <person name="Kinjo T."/>
            <person name="Motooka D."/>
            <person name="Nabeya D."/>
            <person name="Jung N."/>
            <person name="Uechi K."/>
            <person name="Horii T."/>
            <person name="Iida T."/>
            <person name="Fujita J."/>
            <person name="Nakamura S."/>
        </authorList>
    </citation>
    <scope>NUCLEOTIDE SEQUENCE [LARGE SCALE GENOMIC DNA]</scope>
    <source>
        <strain evidence="1 2">JCM 15296</strain>
    </source>
</reference>
<dbReference type="EMBL" id="AP022577">
    <property type="protein sequence ID" value="BBX82169.1"/>
    <property type="molecule type" value="Genomic_DNA"/>
</dbReference>
<evidence type="ECO:0000313" key="2">
    <source>
        <dbReference type="Proteomes" id="UP000465609"/>
    </source>
</evidence>
<dbReference type="RefSeq" id="WP_138230299.1">
    <property type="nucleotide sequence ID" value="NZ_AP022577.1"/>
</dbReference>
<protein>
    <submittedName>
        <fullName evidence="1">Uncharacterized protein</fullName>
    </submittedName>
</protein>
<evidence type="ECO:0000313" key="1">
    <source>
        <dbReference type="EMBL" id="BBX82169.1"/>
    </source>
</evidence>
<proteinExistence type="predicted"/>
<keyword evidence="2" id="KW-1185">Reference proteome</keyword>
<gene>
    <name evidence="1" type="ORF">MAUB_00420</name>
</gene>